<keyword evidence="3" id="KW-1185">Reference proteome</keyword>
<accession>A0A4R1BCB3</accession>
<dbReference type="Proteomes" id="UP000295443">
    <property type="component" value="Unassembled WGS sequence"/>
</dbReference>
<name>A0A4R1BCB3_9PROT</name>
<reference evidence="2 3" key="1">
    <citation type="submission" date="2019-03" db="EMBL/GenBank/DDBJ databases">
        <title>Genome sequence of Thiobacillaceae bacterium LSR1, a sulfur-oxidizing bacterium isolated from freshwater sediment.</title>
        <authorList>
            <person name="Li S."/>
        </authorList>
    </citation>
    <scope>NUCLEOTIDE SEQUENCE [LARGE SCALE GENOMIC DNA]</scope>
    <source>
        <strain evidence="2 3">LSR1</strain>
    </source>
</reference>
<evidence type="ECO:0000313" key="3">
    <source>
        <dbReference type="Proteomes" id="UP000295443"/>
    </source>
</evidence>
<dbReference type="AlphaFoldDB" id="A0A4R1BCB3"/>
<evidence type="ECO:0000313" key="2">
    <source>
        <dbReference type="EMBL" id="TCJ14680.1"/>
    </source>
</evidence>
<proteinExistence type="predicted"/>
<comment type="caution">
    <text evidence="2">The sequence shown here is derived from an EMBL/GenBank/DDBJ whole genome shotgun (WGS) entry which is preliminary data.</text>
</comment>
<gene>
    <name evidence="2" type="ORF">EZJ19_09545</name>
</gene>
<keyword evidence="1" id="KW-0812">Transmembrane</keyword>
<keyword evidence="1" id="KW-0472">Membrane</keyword>
<dbReference type="EMBL" id="SJZB01000034">
    <property type="protein sequence ID" value="TCJ14680.1"/>
    <property type="molecule type" value="Genomic_DNA"/>
</dbReference>
<dbReference type="RefSeq" id="WP_131446988.1">
    <property type="nucleotide sequence ID" value="NZ_SJZB01000034.1"/>
</dbReference>
<keyword evidence="1" id="KW-1133">Transmembrane helix</keyword>
<sequence length="143" mass="15949">MLIIYIHAQKSTTKFFVLGILGILTIAPYVRVVTDISKMNFSQGSVVFAAAKSIDRRSVTLTSLPFHQAFAGYNAFVVDRLPAQSTSDKSRYWPANRERLKRILQTANVLVLDNTDMARIRPLTARAFNCTQSRGVNICIGPN</sequence>
<organism evidence="2 3">
    <name type="scientific">Parasulfuritortus cantonensis</name>
    <dbReference type="NCBI Taxonomy" id="2528202"/>
    <lineage>
        <taxon>Bacteria</taxon>
        <taxon>Pseudomonadati</taxon>
        <taxon>Pseudomonadota</taxon>
        <taxon>Betaproteobacteria</taxon>
        <taxon>Nitrosomonadales</taxon>
        <taxon>Thiobacillaceae</taxon>
        <taxon>Parasulfuritortus</taxon>
    </lineage>
</organism>
<protein>
    <submittedName>
        <fullName evidence="2">Uncharacterized protein</fullName>
    </submittedName>
</protein>
<feature type="transmembrane region" description="Helical" evidence="1">
    <location>
        <begin position="12"/>
        <end position="30"/>
    </location>
</feature>
<evidence type="ECO:0000256" key="1">
    <source>
        <dbReference type="SAM" id="Phobius"/>
    </source>
</evidence>